<evidence type="ECO:0000259" key="2">
    <source>
        <dbReference type="PROSITE" id="PS50828"/>
    </source>
</evidence>
<proteinExistence type="predicted"/>
<reference evidence="3 4" key="1">
    <citation type="journal article" date="2017" name="Int. J. Syst. Evol. Microbiol.">
        <title>Rhodosalinus sediminis gen. nov., sp. nov., isolated from marine saltern.</title>
        <authorList>
            <person name="Guo L.Y."/>
            <person name="Ling S.K."/>
            <person name="Li C.M."/>
            <person name="Chen G.J."/>
            <person name="Du Z.J."/>
        </authorList>
    </citation>
    <scope>NUCLEOTIDE SEQUENCE [LARGE SCALE GENOMIC DNA]</scope>
    <source>
        <strain evidence="3 4">WDN1C137</strain>
    </source>
</reference>
<dbReference type="Pfam" id="PF01713">
    <property type="entry name" value="Smr"/>
    <property type="match status" value="1"/>
</dbReference>
<feature type="domain" description="Smr" evidence="2">
    <location>
        <begin position="105"/>
        <end position="195"/>
    </location>
</feature>
<accession>A0A3D9BW39</accession>
<name>A0A3D9BW39_9RHOB</name>
<dbReference type="PANTHER" id="PTHR35562">
    <property type="entry name" value="DNA ENDONUCLEASE SMRA-RELATED"/>
    <property type="match status" value="1"/>
</dbReference>
<dbReference type="InterPro" id="IPR002625">
    <property type="entry name" value="Smr_dom"/>
</dbReference>
<protein>
    <submittedName>
        <fullName evidence="3">DNA mismatch repair protein MutS</fullName>
    </submittedName>
</protein>
<feature type="compositionally biased region" description="Basic and acidic residues" evidence="1">
    <location>
        <begin position="66"/>
        <end position="89"/>
    </location>
</feature>
<keyword evidence="4" id="KW-1185">Reference proteome</keyword>
<dbReference type="SUPFAM" id="SSF160443">
    <property type="entry name" value="SMR domain-like"/>
    <property type="match status" value="1"/>
</dbReference>
<sequence>MSRRRLRPDELALWREVAKTAAPLDPRREETPQEDPADHTPLPRRKSAERRPVAPFRVGDAAPPPGERRDLAPSVSDRVREAPLRMDRKTHQRMQRGKLDPDARIDLHGMHLEEAHAALQSFILSSHAGGRRLVLVITGKGRRSEDDGPIPRRRGVLRHQLPHWLATPPLAAVVLQTREAHLKHGGSGAFYVYLRRKR</sequence>
<feature type="region of interest" description="Disordered" evidence="1">
    <location>
        <begin position="17"/>
        <end position="96"/>
    </location>
</feature>
<gene>
    <name evidence="3" type="ORF">DRV84_06110</name>
</gene>
<dbReference type="RefSeq" id="WP_115978998.1">
    <property type="nucleotide sequence ID" value="NZ_QOHR01000005.1"/>
</dbReference>
<dbReference type="Proteomes" id="UP000257131">
    <property type="component" value="Unassembled WGS sequence"/>
</dbReference>
<comment type="caution">
    <text evidence="3">The sequence shown here is derived from an EMBL/GenBank/DDBJ whole genome shotgun (WGS) entry which is preliminary data.</text>
</comment>
<evidence type="ECO:0000313" key="3">
    <source>
        <dbReference type="EMBL" id="REC57743.1"/>
    </source>
</evidence>
<dbReference type="InterPro" id="IPR036063">
    <property type="entry name" value="Smr_dom_sf"/>
</dbReference>
<evidence type="ECO:0000256" key="1">
    <source>
        <dbReference type="SAM" id="MobiDB-lite"/>
    </source>
</evidence>
<organism evidence="3 4">
    <name type="scientific">Rhodosalinus sediminis</name>
    <dbReference type="NCBI Taxonomy" id="1940533"/>
    <lineage>
        <taxon>Bacteria</taxon>
        <taxon>Pseudomonadati</taxon>
        <taxon>Pseudomonadota</taxon>
        <taxon>Alphaproteobacteria</taxon>
        <taxon>Rhodobacterales</taxon>
        <taxon>Paracoccaceae</taxon>
        <taxon>Rhodosalinus</taxon>
    </lineage>
</organism>
<dbReference type="PROSITE" id="PS50828">
    <property type="entry name" value="SMR"/>
    <property type="match status" value="1"/>
</dbReference>
<dbReference type="OrthoDB" id="7165597at2"/>
<dbReference type="Gene3D" id="3.30.1370.110">
    <property type="match status" value="1"/>
</dbReference>
<dbReference type="EMBL" id="QOHR01000005">
    <property type="protein sequence ID" value="REC57743.1"/>
    <property type="molecule type" value="Genomic_DNA"/>
</dbReference>
<dbReference type="AlphaFoldDB" id="A0A3D9BW39"/>
<dbReference type="SMART" id="SM00463">
    <property type="entry name" value="SMR"/>
    <property type="match status" value="1"/>
</dbReference>
<dbReference type="PANTHER" id="PTHR35562:SF2">
    <property type="entry name" value="DNA ENDONUCLEASE SMRA-RELATED"/>
    <property type="match status" value="1"/>
</dbReference>
<evidence type="ECO:0000313" key="4">
    <source>
        <dbReference type="Proteomes" id="UP000257131"/>
    </source>
</evidence>